<protein>
    <submittedName>
        <fullName evidence="2">Uncharacterized protein</fullName>
    </submittedName>
</protein>
<dbReference type="PATRIC" id="fig|512565.3.peg.1987"/>
<feature type="region of interest" description="Disordered" evidence="1">
    <location>
        <begin position="1"/>
        <end position="20"/>
    </location>
</feature>
<evidence type="ECO:0000256" key="1">
    <source>
        <dbReference type="SAM" id="MobiDB-lite"/>
    </source>
</evidence>
<proteinExistence type="predicted"/>
<evidence type="ECO:0000313" key="3">
    <source>
        <dbReference type="Proteomes" id="UP000007882"/>
    </source>
</evidence>
<dbReference type="Proteomes" id="UP000007882">
    <property type="component" value="Chromosome"/>
</dbReference>
<sequence>MSPIPPETAHRHTDQEPKETAMTDLRYAAARPILLANLEPGDQVHSPYGYRVVHDITEDVNGDIIIYFWDEEPIRRIPGATVQAMKRIH</sequence>
<keyword evidence="3" id="KW-1185">Reference proteome</keyword>
<reference evidence="2 3" key="1">
    <citation type="submission" date="2012-02" db="EMBL/GenBank/DDBJ databases">
        <title>Complete genome sequence of Actinoplanes missouriensis 431 (= NBRC 102363).</title>
        <authorList>
            <person name="Ohnishi Y."/>
            <person name="Ishikawa J."/>
            <person name="Sekine M."/>
            <person name="Hosoyama A."/>
            <person name="Harada T."/>
            <person name="Narita H."/>
            <person name="Hata T."/>
            <person name="Konno Y."/>
            <person name="Tutikane K."/>
            <person name="Fujita N."/>
            <person name="Horinouchi S."/>
            <person name="Hayakawa M."/>
        </authorList>
    </citation>
    <scope>NUCLEOTIDE SEQUENCE [LARGE SCALE GENOMIC DNA]</scope>
    <source>
        <strain evidence="3">ATCC 14538 / DSM 43046 / CBS 188.64 / JCM 3121 / NBRC 102363 / NCIMB 12654 / NRRL B-3342 / UNCC 431</strain>
    </source>
</reference>
<evidence type="ECO:0000313" key="2">
    <source>
        <dbReference type="EMBL" id="BAL87200.1"/>
    </source>
</evidence>
<dbReference type="EMBL" id="AP012319">
    <property type="protein sequence ID" value="BAL87200.1"/>
    <property type="molecule type" value="Genomic_DNA"/>
</dbReference>
<accession>I0H2G3</accession>
<dbReference type="STRING" id="512565.AMIS_19800"/>
<feature type="compositionally biased region" description="Basic and acidic residues" evidence="1">
    <location>
        <begin position="8"/>
        <end position="20"/>
    </location>
</feature>
<dbReference type="HOGENOM" id="CLU_2448036_0_0_11"/>
<organism evidence="2 3">
    <name type="scientific">Actinoplanes missouriensis (strain ATCC 14538 / DSM 43046 / CBS 188.64 / JCM 3121 / NBRC 102363 / NCIMB 12654 / NRRL B-3342 / UNCC 431)</name>
    <dbReference type="NCBI Taxonomy" id="512565"/>
    <lineage>
        <taxon>Bacteria</taxon>
        <taxon>Bacillati</taxon>
        <taxon>Actinomycetota</taxon>
        <taxon>Actinomycetes</taxon>
        <taxon>Micromonosporales</taxon>
        <taxon>Micromonosporaceae</taxon>
        <taxon>Actinoplanes</taxon>
    </lineage>
</organism>
<dbReference type="KEGG" id="ams:AMIS_19800"/>
<dbReference type="AlphaFoldDB" id="I0H2G3"/>
<gene>
    <name evidence="2" type="ordered locus">AMIS_19800</name>
</gene>
<name>I0H2G3_ACTM4</name>